<organism evidence="2 3">
    <name type="scientific">Magallana gigas</name>
    <name type="common">Pacific oyster</name>
    <name type="synonym">Crassostrea gigas</name>
    <dbReference type="NCBI Taxonomy" id="29159"/>
    <lineage>
        <taxon>Eukaryota</taxon>
        <taxon>Metazoa</taxon>
        <taxon>Spiralia</taxon>
        <taxon>Lophotrochozoa</taxon>
        <taxon>Mollusca</taxon>
        <taxon>Bivalvia</taxon>
        <taxon>Autobranchia</taxon>
        <taxon>Pteriomorphia</taxon>
        <taxon>Ostreida</taxon>
        <taxon>Ostreoidea</taxon>
        <taxon>Ostreidae</taxon>
        <taxon>Magallana</taxon>
    </lineage>
</organism>
<evidence type="ECO:0000313" key="3">
    <source>
        <dbReference type="Proteomes" id="UP000005408"/>
    </source>
</evidence>
<keyword evidence="1" id="KW-0732">Signal</keyword>
<reference evidence="2" key="1">
    <citation type="submission" date="2022-08" db="UniProtKB">
        <authorList>
            <consortium name="EnsemblMetazoa"/>
        </authorList>
    </citation>
    <scope>IDENTIFICATION</scope>
    <source>
        <strain evidence="2">05x7-T-G4-1.051#20</strain>
    </source>
</reference>
<feature type="chain" id="PRO_5042431294" evidence="1">
    <location>
        <begin position="19"/>
        <end position="169"/>
    </location>
</feature>
<proteinExistence type="predicted"/>
<accession>A0A8W8KGE1</accession>
<dbReference type="EnsemblMetazoa" id="G2306.2">
    <property type="protein sequence ID" value="G2306.2:cds"/>
    <property type="gene ID" value="G2306"/>
</dbReference>
<evidence type="ECO:0000313" key="2">
    <source>
        <dbReference type="EnsemblMetazoa" id="G2306.2:cds"/>
    </source>
</evidence>
<keyword evidence="3" id="KW-1185">Reference proteome</keyword>
<dbReference type="Proteomes" id="UP000005408">
    <property type="component" value="Unassembled WGS sequence"/>
</dbReference>
<evidence type="ECO:0000256" key="1">
    <source>
        <dbReference type="SAM" id="SignalP"/>
    </source>
</evidence>
<name>A0A8W8KGE1_MAGGI</name>
<dbReference type="AlphaFoldDB" id="A0A8W8KGE1"/>
<dbReference type="OMA" id="PQYKTTY"/>
<sequence length="169" mass="19262">MTMFEIFIFSLCIFLVAGDPLEFLSDEEKENVGKMHILDLPINARRVVRDVTLHGNATNHWCCNVATTRNITETHSQLIYTKEIRDRVSHHHCGFMGLHRCARHHYYYVSVPQYKTTYSIKVIQMSCPNQNLVCCKDYVLVAGSCIPLSEIPNIKDDLINLHNGGVVVG</sequence>
<feature type="signal peptide" evidence="1">
    <location>
        <begin position="1"/>
        <end position="18"/>
    </location>
</feature>
<protein>
    <submittedName>
        <fullName evidence="2">Uncharacterized protein</fullName>
    </submittedName>
</protein>
<dbReference type="OrthoDB" id="6089046at2759"/>
<dbReference type="EnsemblMetazoa" id="G2306.1">
    <property type="protein sequence ID" value="G2306.1:cds"/>
    <property type="gene ID" value="G2306"/>
</dbReference>